<dbReference type="RefSeq" id="WP_406580293.1">
    <property type="nucleotide sequence ID" value="NZ_JBJHQH010000005.1"/>
</dbReference>
<dbReference type="Proteomes" id="UP001623041">
    <property type="component" value="Unassembled WGS sequence"/>
</dbReference>
<keyword evidence="1 4" id="KW-0560">Oxidoreductase</keyword>
<comment type="caution">
    <text evidence="4">The sequence shown here is derived from an EMBL/GenBank/DDBJ whole genome shotgun (WGS) entry which is preliminary data.</text>
</comment>
<dbReference type="CDD" id="cd08180">
    <property type="entry name" value="PDD"/>
    <property type="match status" value="1"/>
</dbReference>
<evidence type="ECO:0000259" key="3">
    <source>
        <dbReference type="Pfam" id="PF25137"/>
    </source>
</evidence>
<dbReference type="Pfam" id="PF25137">
    <property type="entry name" value="ADH_Fe_C"/>
    <property type="match status" value="1"/>
</dbReference>
<name>A0ABW8RFY7_9BACI</name>
<evidence type="ECO:0000313" key="5">
    <source>
        <dbReference type="Proteomes" id="UP001623041"/>
    </source>
</evidence>
<proteinExistence type="predicted"/>
<sequence length="381" mass="41323">MSEISFRTKIYIGENSLDRLTRIKAERIFIVTDPFIEQSGMVAEVTNRLDHMDNEYHIFSDIVPDPPIETVAAGVKAIQDFNPSVMIAIGGGSAIDAAKAMKDFSLKLSPQQREMKFIAIPTTSGTGTEVTKFSVITDEANHVKHPLVADGLLPDEAILDPTLVKSVPQAVTADTGMDVLTHAIEAYVSTKANDFSDAFAEKAVRLIFDFLPRCYKDGNDVEAREKVHHASCLAGMAFNMVGLGINHSIAHVCGAQFHIPHGRMNALLLTQVIEFNAELRGFTSGGYSAAAMKYAQLSKIIGAAPATTNTRLGVNSLLHHINQLKRELHMPVTLRTCGITKEQLLAASEAICEAALNDGCTATNPRIPTGKDIESIIEKII</sequence>
<accession>A0ABW8RFY7</accession>
<keyword evidence="5" id="KW-1185">Reference proteome</keyword>
<reference evidence="4 5" key="1">
    <citation type="submission" date="2024-11" db="EMBL/GenBank/DDBJ databases">
        <authorList>
            <person name="Lucas J.A."/>
        </authorList>
    </citation>
    <scope>NUCLEOTIDE SEQUENCE [LARGE SCALE GENOMIC DNA]</scope>
    <source>
        <strain evidence="4 5">Z 5.4</strain>
    </source>
</reference>
<dbReference type="SUPFAM" id="SSF56796">
    <property type="entry name" value="Dehydroquinate synthase-like"/>
    <property type="match status" value="1"/>
</dbReference>
<dbReference type="InterPro" id="IPR018211">
    <property type="entry name" value="ADH_Fe_CS"/>
</dbReference>
<dbReference type="InterPro" id="IPR039697">
    <property type="entry name" value="Alcohol_dehydrogenase_Fe"/>
</dbReference>
<dbReference type="PANTHER" id="PTHR11496">
    <property type="entry name" value="ALCOHOL DEHYDROGENASE"/>
    <property type="match status" value="1"/>
</dbReference>
<dbReference type="EC" id="1.1.-.-" evidence="4"/>
<evidence type="ECO:0000256" key="1">
    <source>
        <dbReference type="ARBA" id="ARBA00023002"/>
    </source>
</evidence>
<dbReference type="InterPro" id="IPR056798">
    <property type="entry name" value="ADH_Fe_C"/>
</dbReference>
<protein>
    <submittedName>
        <fullName evidence="4">1-propanol dehydrogenase PduQ</fullName>
        <ecNumber evidence="4">1.1.-.-</ecNumber>
    </submittedName>
</protein>
<dbReference type="Pfam" id="PF00465">
    <property type="entry name" value="Fe-ADH"/>
    <property type="match status" value="1"/>
</dbReference>
<gene>
    <name evidence="4" type="ORF">ACJEBI_09275</name>
</gene>
<dbReference type="InterPro" id="IPR001670">
    <property type="entry name" value="ADH_Fe/GldA"/>
</dbReference>
<dbReference type="EMBL" id="JBJHQH010000005">
    <property type="protein sequence ID" value="MFK9091674.1"/>
    <property type="molecule type" value="Genomic_DNA"/>
</dbReference>
<dbReference type="PROSITE" id="PS00913">
    <property type="entry name" value="ADH_IRON_1"/>
    <property type="match status" value="1"/>
</dbReference>
<dbReference type="PANTHER" id="PTHR11496:SF83">
    <property type="entry name" value="HYDROXYACID-OXOACID TRANSHYDROGENASE, MITOCHONDRIAL"/>
    <property type="match status" value="1"/>
</dbReference>
<organism evidence="4 5">
    <name type="scientific">Bacillus salipaludis</name>
    <dbReference type="NCBI Taxonomy" id="2547811"/>
    <lineage>
        <taxon>Bacteria</taxon>
        <taxon>Bacillati</taxon>
        <taxon>Bacillota</taxon>
        <taxon>Bacilli</taxon>
        <taxon>Bacillales</taxon>
        <taxon>Bacillaceae</taxon>
        <taxon>Bacillus</taxon>
    </lineage>
</organism>
<dbReference type="Gene3D" id="3.40.50.1970">
    <property type="match status" value="1"/>
</dbReference>
<dbReference type="GO" id="GO:0016491">
    <property type="term" value="F:oxidoreductase activity"/>
    <property type="evidence" value="ECO:0007669"/>
    <property type="project" value="UniProtKB-KW"/>
</dbReference>
<evidence type="ECO:0000259" key="2">
    <source>
        <dbReference type="Pfam" id="PF00465"/>
    </source>
</evidence>
<evidence type="ECO:0000313" key="4">
    <source>
        <dbReference type="EMBL" id="MFK9091674.1"/>
    </source>
</evidence>
<feature type="domain" description="Alcohol dehydrogenase iron-type/glycerol dehydrogenase GldA" evidence="2">
    <location>
        <begin position="8"/>
        <end position="161"/>
    </location>
</feature>
<feature type="domain" description="Fe-containing alcohol dehydrogenase-like C-terminal" evidence="3">
    <location>
        <begin position="172"/>
        <end position="380"/>
    </location>
</feature>
<dbReference type="Gene3D" id="1.20.1090.10">
    <property type="entry name" value="Dehydroquinate synthase-like - alpha domain"/>
    <property type="match status" value="1"/>
</dbReference>